<evidence type="ECO:0008006" key="3">
    <source>
        <dbReference type="Google" id="ProtNLM"/>
    </source>
</evidence>
<protein>
    <recommendedName>
        <fullName evidence="3">Lipoprotein</fullName>
    </recommendedName>
</protein>
<dbReference type="EMBL" id="JBHUOL010000012">
    <property type="protein sequence ID" value="MFD2908532.1"/>
    <property type="molecule type" value="Genomic_DNA"/>
</dbReference>
<gene>
    <name evidence="1" type="ORF">ACFSX9_07260</name>
</gene>
<evidence type="ECO:0000313" key="2">
    <source>
        <dbReference type="Proteomes" id="UP001597549"/>
    </source>
</evidence>
<dbReference type="RefSeq" id="WP_379806145.1">
    <property type="nucleotide sequence ID" value="NZ_JBHUOL010000012.1"/>
</dbReference>
<proteinExistence type="predicted"/>
<reference evidence="2" key="1">
    <citation type="journal article" date="2019" name="Int. J. Syst. Evol. Microbiol.">
        <title>The Global Catalogue of Microorganisms (GCM) 10K type strain sequencing project: providing services to taxonomists for standard genome sequencing and annotation.</title>
        <authorList>
            <consortium name="The Broad Institute Genomics Platform"/>
            <consortium name="The Broad Institute Genome Sequencing Center for Infectious Disease"/>
            <person name="Wu L."/>
            <person name="Ma J."/>
        </authorList>
    </citation>
    <scope>NUCLEOTIDE SEQUENCE [LARGE SCALE GENOMIC DNA]</scope>
    <source>
        <strain evidence="2">KCTC 52644</strain>
    </source>
</reference>
<name>A0ABW5Z7A4_9FLAO</name>
<accession>A0ABW5Z7A4</accession>
<evidence type="ECO:0000313" key="1">
    <source>
        <dbReference type="EMBL" id="MFD2908532.1"/>
    </source>
</evidence>
<sequence>MIIVFTIFINCLEKDTQESILDLQDYKPTLAEAVGRFYFVPIKDEFRDDYKYFGLKNGDTLFLEIKKDSNFTFNKFYYNRANNGVFYDKARLKNNLTGKLEIGNNSISISKNLNITDSQIFFSGFKKSEKTGLYYYYAINSPT</sequence>
<dbReference type="Proteomes" id="UP001597549">
    <property type="component" value="Unassembled WGS sequence"/>
</dbReference>
<keyword evidence="2" id="KW-1185">Reference proteome</keyword>
<organism evidence="1 2">
    <name type="scientific">Flavobacterium ardleyense</name>
    <dbReference type="NCBI Taxonomy" id="2038737"/>
    <lineage>
        <taxon>Bacteria</taxon>
        <taxon>Pseudomonadati</taxon>
        <taxon>Bacteroidota</taxon>
        <taxon>Flavobacteriia</taxon>
        <taxon>Flavobacteriales</taxon>
        <taxon>Flavobacteriaceae</taxon>
        <taxon>Flavobacterium</taxon>
    </lineage>
</organism>
<comment type="caution">
    <text evidence="1">The sequence shown here is derived from an EMBL/GenBank/DDBJ whole genome shotgun (WGS) entry which is preliminary data.</text>
</comment>